<sequence length="143" mass="16159">MQRKVALITACGGKKEDKPEVAGRLYKSARIRHLYRRSKELGVPFFILSAQYGLVPGDEVIKPYERVMNPQRCKELKKQIVKVLKDFDAIVYFRGGARKDYYDCLKEAAEEAGVEFLSFGRGNMKGIGLLPKVLREAGFGISK</sequence>
<keyword evidence="3" id="KW-1185">Reference proteome</keyword>
<gene>
    <name evidence="2" type="ORF">C7457_1427</name>
</gene>
<evidence type="ECO:0000259" key="1">
    <source>
        <dbReference type="Pfam" id="PF21818"/>
    </source>
</evidence>
<proteinExistence type="predicted"/>
<reference evidence="2 3" key="1">
    <citation type="submission" date="2018-10" db="EMBL/GenBank/DDBJ databases">
        <title>Genomic Encyclopedia of Type Strains, Phase IV (KMG-IV): sequencing the most valuable type-strain genomes for metagenomic binning, comparative biology and taxonomic classification.</title>
        <authorList>
            <person name="Goeker M."/>
        </authorList>
    </citation>
    <scope>NUCLEOTIDE SEQUENCE [LARGE SCALE GENOMIC DNA]</scope>
    <source>
        <strain evidence="2 3">DSM 15521</strain>
    </source>
</reference>
<organism evidence="2 3">
    <name type="scientific">Thermovibrio guaymasensis</name>
    <dbReference type="NCBI Taxonomy" id="240167"/>
    <lineage>
        <taxon>Bacteria</taxon>
        <taxon>Pseudomonadati</taxon>
        <taxon>Aquificota</taxon>
        <taxon>Aquificia</taxon>
        <taxon>Desulfurobacteriales</taxon>
        <taxon>Desulfurobacteriaceae</taxon>
        <taxon>Thermovibrio</taxon>
    </lineage>
</organism>
<dbReference type="OrthoDB" id="14670at2"/>
<dbReference type="RefSeq" id="WP_121171500.1">
    <property type="nucleotide sequence ID" value="NZ_RBIE01000003.1"/>
</dbReference>
<dbReference type="Proteomes" id="UP000280881">
    <property type="component" value="Unassembled WGS sequence"/>
</dbReference>
<name>A0A420W615_9BACT</name>
<feature type="domain" description="DUF6884" evidence="1">
    <location>
        <begin position="6"/>
        <end position="111"/>
    </location>
</feature>
<dbReference type="Pfam" id="PF21818">
    <property type="entry name" value="DUF6884"/>
    <property type="match status" value="1"/>
</dbReference>
<comment type="caution">
    <text evidence="2">The sequence shown here is derived from an EMBL/GenBank/DDBJ whole genome shotgun (WGS) entry which is preliminary data.</text>
</comment>
<dbReference type="InterPro" id="IPR049251">
    <property type="entry name" value="DUF6884"/>
</dbReference>
<protein>
    <recommendedName>
        <fullName evidence="1">DUF6884 domain-containing protein</fullName>
    </recommendedName>
</protein>
<evidence type="ECO:0000313" key="2">
    <source>
        <dbReference type="EMBL" id="RKQ60605.1"/>
    </source>
</evidence>
<accession>A0A420W615</accession>
<dbReference type="EMBL" id="RBIE01000003">
    <property type="protein sequence ID" value="RKQ60605.1"/>
    <property type="molecule type" value="Genomic_DNA"/>
</dbReference>
<dbReference type="AlphaFoldDB" id="A0A420W615"/>
<evidence type="ECO:0000313" key="3">
    <source>
        <dbReference type="Proteomes" id="UP000280881"/>
    </source>
</evidence>